<evidence type="ECO:0000313" key="4">
    <source>
        <dbReference type="EMBL" id="GIZ49978.1"/>
    </source>
</evidence>
<dbReference type="SMART" id="SM00466">
    <property type="entry name" value="SRA"/>
    <property type="match status" value="1"/>
</dbReference>
<dbReference type="RefSeq" id="XP_044664465.1">
    <property type="nucleotide sequence ID" value="XM_044808530.1"/>
</dbReference>
<dbReference type="InterPro" id="IPR036987">
    <property type="entry name" value="SRA-YDG_sf"/>
</dbReference>
<proteinExistence type="predicted"/>
<name>A0A9P3L2J4_9PEZI</name>
<protein>
    <recommendedName>
        <fullName evidence="3">YDG domain-containing protein</fullName>
    </recommendedName>
</protein>
<keyword evidence="1 2" id="KW-0539">Nucleus</keyword>
<comment type="subcellular location">
    <subcellularLocation>
        <location evidence="2">Nucleus</location>
    </subcellularLocation>
</comment>
<feature type="domain" description="YDG" evidence="3">
    <location>
        <begin position="159"/>
        <end position="302"/>
    </location>
</feature>
<comment type="caution">
    <text evidence="4">The sequence shown here is derived from an EMBL/GenBank/DDBJ whole genome shotgun (WGS) entry which is preliminary data.</text>
</comment>
<dbReference type="Gene3D" id="2.30.280.10">
    <property type="entry name" value="SRA-YDG"/>
    <property type="match status" value="1"/>
</dbReference>
<dbReference type="GO" id="GO:0005634">
    <property type="term" value="C:nucleus"/>
    <property type="evidence" value="ECO:0007669"/>
    <property type="project" value="UniProtKB-SubCell"/>
</dbReference>
<keyword evidence="5" id="KW-1185">Reference proteome</keyword>
<dbReference type="EMBL" id="BOLY01000009">
    <property type="protein sequence ID" value="GIZ49978.1"/>
    <property type="molecule type" value="Genomic_DNA"/>
</dbReference>
<dbReference type="InterPro" id="IPR015947">
    <property type="entry name" value="PUA-like_sf"/>
</dbReference>
<dbReference type="GeneID" id="68298568"/>
<evidence type="ECO:0000256" key="2">
    <source>
        <dbReference type="PROSITE-ProRule" id="PRU00358"/>
    </source>
</evidence>
<evidence type="ECO:0000259" key="3">
    <source>
        <dbReference type="PROSITE" id="PS51015"/>
    </source>
</evidence>
<accession>A0A9P3L2J4</accession>
<dbReference type="SUPFAM" id="SSF88697">
    <property type="entry name" value="PUA domain-like"/>
    <property type="match status" value="1"/>
</dbReference>
<dbReference type="OrthoDB" id="2270193at2759"/>
<organism evidence="4 5">
    <name type="scientific">Cercospora kikuchii</name>
    <dbReference type="NCBI Taxonomy" id="84275"/>
    <lineage>
        <taxon>Eukaryota</taxon>
        <taxon>Fungi</taxon>
        <taxon>Dikarya</taxon>
        <taxon>Ascomycota</taxon>
        <taxon>Pezizomycotina</taxon>
        <taxon>Dothideomycetes</taxon>
        <taxon>Dothideomycetidae</taxon>
        <taxon>Mycosphaerellales</taxon>
        <taxon>Mycosphaerellaceae</taxon>
        <taxon>Cercospora</taxon>
    </lineage>
</organism>
<gene>
    <name evidence="4" type="ORF">CKM354_001299300</name>
</gene>
<dbReference type="PROSITE" id="PS51015">
    <property type="entry name" value="YDG"/>
    <property type="match status" value="1"/>
</dbReference>
<dbReference type="InterPro" id="IPR003105">
    <property type="entry name" value="SRA_YDG"/>
</dbReference>
<dbReference type="Pfam" id="PF02182">
    <property type="entry name" value="SAD_SRA"/>
    <property type="match status" value="1"/>
</dbReference>
<evidence type="ECO:0000313" key="5">
    <source>
        <dbReference type="Proteomes" id="UP000825890"/>
    </source>
</evidence>
<dbReference type="Proteomes" id="UP000825890">
    <property type="component" value="Unassembled WGS sequence"/>
</dbReference>
<sequence>MTWNTDTPRGLTEATAYINSRRFSVHRLTQRSMRAGHIINSTTDEAAATAYRDIDAVCDCLDQVDMNLDLKDKTNIHQALRVLFACEQYYFPENYKARAETLFDKFEAMHWCGVAANDADASNASAPSEPQILMPPRDHPIWGDNGIMAGLAYRKLPSGKLVHCCNTWFSSLRQGVRRQRYHRGAMQGIHYPSAKEPAYSVIISGLEYLEVKDDRWDVVFYCGTGSHENKDPEKIIKASGTKALEAYIASGRPVRVLRTSKARSSIPACGVRYDGLYVVNGSFVRYNTHRGRYLAFELRRRPNQRSRDECLHIPNVHQQTQFKKIEEGYQYQGRFYGGPTWEK</sequence>
<evidence type="ECO:0000256" key="1">
    <source>
        <dbReference type="ARBA" id="ARBA00023242"/>
    </source>
</evidence>
<reference evidence="4 5" key="1">
    <citation type="submission" date="2021-01" db="EMBL/GenBank/DDBJ databases">
        <title>Cercospora kikuchii MAFF 305040 whole genome shotgun sequence.</title>
        <authorList>
            <person name="Kashiwa T."/>
            <person name="Suzuki T."/>
        </authorList>
    </citation>
    <scope>NUCLEOTIDE SEQUENCE [LARGE SCALE GENOMIC DNA]</scope>
    <source>
        <strain evidence="4 5">MAFF 305040</strain>
    </source>
</reference>
<dbReference type="AlphaFoldDB" id="A0A9P3L2J4"/>